<dbReference type="PANTHER" id="PTHR12822">
    <property type="entry name" value="PROTEIN YIPF"/>
    <property type="match status" value="1"/>
</dbReference>
<dbReference type="OrthoDB" id="10256463at2759"/>
<dbReference type="InterPro" id="IPR006977">
    <property type="entry name" value="Yip1_dom"/>
</dbReference>
<sequence>MSSKGYSTIQLLDQSDSDDEKIIVQKEKNHFEFQEFPHPVDILSETERGEIKSTTLEDSDDDEKDDKKELLKGTKKEPSFWTFEYYQAFFDVDTYQVLSRILHSVIPSYQNYLLTKIRPNPDLYGPFWICSTLVFTIAICGNLSSFFAAEGSLIHFKSDFQLVSLSACVIFSYGWVVPAISWGYLTWRGNPVGFSFLEIVCVYGYSLAIFIPISIMWVVPYDWLRWIFVAIGVLTSGSVLVRTFWTALQDESKKVAFLFVLAIIALHTILAVGFKLYFFKSIRYDVLYSQVVASVLPSKGNLNSHSTMKPNG</sequence>
<evidence type="ECO:0000256" key="5">
    <source>
        <dbReference type="ARBA" id="ARBA00023136"/>
    </source>
</evidence>
<feature type="transmembrane region" description="Helical" evidence="6">
    <location>
        <begin position="123"/>
        <end position="148"/>
    </location>
</feature>
<reference evidence="9" key="1">
    <citation type="journal article" date="2013" name="Genome Biol. Evol.">
        <title>Punctuated emergences of genetic and phenotypic innovations in eumetazoan, bilaterian, euteleostome, and hominidae ancestors.</title>
        <authorList>
            <person name="Wenger Y."/>
            <person name="Galliot B."/>
        </authorList>
    </citation>
    <scope>NUCLEOTIDE SEQUENCE</scope>
    <source>
        <tissue evidence="9">Whole animals</tissue>
    </source>
</reference>
<name>T2M343_HYDVU</name>
<evidence type="ECO:0000256" key="3">
    <source>
        <dbReference type="ARBA" id="ARBA00022692"/>
    </source>
</evidence>
<evidence type="ECO:0000256" key="7">
    <source>
        <dbReference type="SAM" id="MobiDB-lite"/>
    </source>
</evidence>
<organism evidence="9">
    <name type="scientific">Hydra vulgaris</name>
    <name type="common">Hydra</name>
    <name type="synonym">Hydra attenuata</name>
    <dbReference type="NCBI Taxonomy" id="6087"/>
    <lineage>
        <taxon>Eukaryota</taxon>
        <taxon>Metazoa</taxon>
        <taxon>Cnidaria</taxon>
        <taxon>Hydrozoa</taxon>
        <taxon>Hydroidolina</taxon>
        <taxon>Anthoathecata</taxon>
        <taxon>Aplanulata</taxon>
        <taxon>Hydridae</taxon>
        <taxon>Hydra</taxon>
    </lineage>
</organism>
<dbReference type="GO" id="GO:0016192">
    <property type="term" value="P:vesicle-mediated transport"/>
    <property type="evidence" value="ECO:0007669"/>
    <property type="project" value="InterPro"/>
</dbReference>
<feature type="transmembrane region" description="Helical" evidence="6">
    <location>
        <begin position="160"/>
        <end position="184"/>
    </location>
</feature>
<evidence type="ECO:0000256" key="2">
    <source>
        <dbReference type="ARBA" id="ARBA00010596"/>
    </source>
</evidence>
<gene>
    <name evidence="9" type="primary">YIPF1</name>
</gene>
<dbReference type="Pfam" id="PF04893">
    <property type="entry name" value="Yip1"/>
    <property type="match status" value="1"/>
</dbReference>
<feature type="transmembrane region" description="Helical" evidence="6">
    <location>
        <begin position="257"/>
        <end position="279"/>
    </location>
</feature>
<dbReference type="PANTHER" id="PTHR12822:SF2">
    <property type="entry name" value="PROTEIN YIPF"/>
    <property type="match status" value="1"/>
</dbReference>
<dbReference type="OMA" id="VFRRCVA"/>
<dbReference type="AlphaFoldDB" id="T2M343"/>
<evidence type="ECO:0000313" key="9">
    <source>
        <dbReference type="EMBL" id="CDG66330.1"/>
    </source>
</evidence>
<protein>
    <recommendedName>
        <fullName evidence="6">Protein YIPF</fullName>
    </recommendedName>
</protein>
<evidence type="ECO:0000256" key="1">
    <source>
        <dbReference type="ARBA" id="ARBA00004141"/>
    </source>
</evidence>
<dbReference type="EMBL" id="HAAD01000098">
    <property type="protein sequence ID" value="CDG66330.1"/>
    <property type="molecule type" value="mRNA"/>
</dbReference>
<comment type="subcellular location">
    <subcellularLocation>
        <location evidence="6">Golgi apparatus membrane</location>
        <topology evidence="6">Multi-pass membrane protein</topology>
    </subcellularLocation>
    <subcellularLocation>
        <location evidence="1">Membrane</location>
        <topology evidence="1">Multi-pass membrane protein</topology>
    </subcellularLocation>
</comment>
<accession>T2M343</accession>
<evidence type="ECO:0000259" key="8">
    <source>
        <dbReference type="Pfam" id="PF04893"/>
    </source>
</evidence>
<feature type="transmembrane region" description="Helical" evidence="6">
    <location>
        <begin position="196"/>
        <end position="217"/>
    </location>
</feature>
<dbReference type="InterPro" id="IPR039765">
    <property type="entry name" value="Yip5/YIPF1/YIPF2"/>
</dbReference>
<keyword evidence="5 6" id="KW-0472">Membrane</keyword>
<feature type="transmembrane region" description="Helical" evidence="6">
    <location>
        <begin position="223"/>
        <end position="245"/>
    </location>
</feature>
<keyword evidence="4 6" id="KW-1133">Transmembrane helix</keyword>
<proteinExistence type="evidence at transcript level"/>
<dbReference type="GO" id="GO:0000139">
    <property type="term" value="C:Golgi membrane"/>
    <property type="evidence" value="ECO:0007669"/>
    <property type="project" value="UniProtKB-SubCell"/>
</dbReference>
<keyword evidence="3 6" id="KW-0812">Transmembrane</keyword>
<feature type="domain" description="Yip1" evidence="8">
    <location>
        <begin position="116"/>
        <end position="271"/>
    </location>
</feature>
<dbReference type="GO" id="GO:0031267">
    <property type="term" value="F:small GTPase binding"/>
    <property type="evidence" value="ECO:0007669"/>
    <property type="project" value="InterPro"/>
</dbReference>
<dbReference type="KEGG" id="hmg:100211119"/>
<comment type="similarity">
    <text evidence="2 6">Belongs to the YIP1 family.</text>
</comment>
<evidence type="ECO:0000256" key="4">
    <source>
        <dbReference type="ARBA" id="ARBA00022989"/>
    </source>
</evidence>
<feature type="region of interest" description="Disordered" evidence="7">
    <location>
        <begin position="38"/>
        <end position="69"/>
    </location>
</feature>
<evidence type="ECO:0000256" key="6">
    <source>
        <dbReference type="RuleBase" id="RU361264"/>
    </source>
</evidence>